<keyword evidence="4" id="KW-1185">Reference proteome</keyword>
<evidence type="ECO:0000313" key="3">
    <source>
        <dbReference type="EMBL" id="KMT05584.1"/>
    </source>
</evidence>
<reference evidence="3 4" key="1">
    <citation type="journal article" date="2014" name="Nature">
        <title>The genome of the recently domesticated crop plant sugar beet (Beta vulgaris).</title>
        <authorList>
            <person name="Dohm J.C."/>
            <person name="Minoche A.E."/>
            <person name="Holtgrawe D."/>
            <person name="Capella-Gutierrez S."/>
            <person name="Zakrzewski F."/>
            <person name="Tafer H."/>
            <person name="Rupp O."/>
            <person name="Sorensen T.R."/>
            <person name="Stracke R."/>
            <person name="Reinhardt R."/>
            <person name="Goesmann A."/>
            <person name="Kraft T."/>
            <person name="Schulz B."/>
            <person name="Stadler P.F."/>
            <person name="Schmidt T."/>
            <person name="Gabaldon T."/>
            <person name="Lehrach H."/>
            <person name="Weisshaar B."/>
            <person name="Himmelbauer H."/>
        </authorList>
    </citation>
    <scope>NUCLEOTIDE SEQUENCE [LARGE SCALE GENOMIC DNA]</scope>
    <source>
        <tissue evidence="3">Taproot</tissue>
    </source>
</reference>
<evidence type="ECO:0000256" key="1">
    <source>
        <dbReference type="SAM" id="MobiDB-lite"/>
    </source>
</evidence>
<protein>
    <recommendedName>
        <fullName evidence="2">Hyaluronan/mRNA-binding protein domain-containing protein</fullName>
    </recommendedName>
</protein>
<dbReference type="eggNOG" id="ENOG502SBI5">
    <property type="taxonomic scope" value="Eukaryota"/>
</dbReference>
<organism evidence="3 4">
    <name type="scientific">Beta vulgaris subsp. vulgaris</name>
    <name type="common">Beet</name>
    <dbReference type="NCBI Taxonomy" id="3555"/>
    <lineage>
        <taxon>Eukaryota</taxon>
        <taxon>Viridiplantae</taxon>
        <taxon>Streptophyta</taxon>
        <taxon>Embryophyta</taxon>
        <taxon>Tracheophyta</taxon>
        <taxon>Spermatophyta</taxon>
        <taxon>Magnoliopsida</taxon>
        <taxon>eudicotyledons</taxon>
        <taxon>Gunneridae</taxon>
        <taxon>Pentapetalae</taxon>
        <taxon>Caryophyllales</taxon>
        <taxon>Chenopodiaceae</taxon>
        <taxon>Betoideae</taxon>
        <taxon>Beta</taxon>
    </lineage>
</organism>
<feature type="region of interest" description="Disordered" evidence="1">
    <location>
        <begin position="32"/>
        <end position="381"/>
    </location>
</feature>
<feature type="compositionally biased region" description="Basic and acidic residues" evidence="1">
    <location>
        <begin position="362"/>
        <end position="378"/>
    </location>
</feature>
<dbReference type="GO" id="GO:0003729">
    <property type="term" value="F:mRNA binding"/>
    <property type="evidence" value="ECO:0007669"/>
    <property type="project" value="TreeGrafter"/>
</dbReference>
<dbReference type="Proteomes" id="UP000035740">
    <property type="component" value="Chromosome 7"/>
</dbReference>
<dbReference type="GO" id="GO:0005737">
    <property type="term" value="C:cytoplasm"/>
    <property type="evidence" value="ECO:0007669"/>
    <property type="project" value="TreeGrafter"/>
</dbReference>
<dbReference type="KEGG" id="bvg:104899594"/>
<feature type="compositionally biased region" description="Basic and acidic residues" evidence="1">
    <location>
        <begin position="302"/>
        <end position="317"/>
    </location>
</feature>
<feature type="compositionally biased region" description="Basic and acidic residues" evidence="1">
    <location>
        <begin position="465"/>
        <end position="486"/>
    </location>
</feature>
<proteinExistence type="predicted"/>
<name>A0A0J8BZW7_BETVV</name>
<dbReference type="PANTHER" id="PTHR12299">
    <property type="entry name" value="HYALURONIC ACID-BINDING PROTEIN 4"/>
    <property type="match status" value="1"/>
</dbReference>
<dbReference type="OMA" id="VAINDIW"/>
<gene>
    <name evidence="3" type="ORF">BVRB_7g168270</name>
</gene>
<evidence type="ECO:0000313" key="4">
    <source>
        <dbReference type="Proteomes" id="UP000035740"/>
    </source>
</evidence>
<dbReference type="InterPro" id="IPR039764">
    <property type="entry name" value="HABP4/SERBP1-like"/>
</dbReference>
<dbReference type="InterPro" id="IPR006861">
    <property type="entry name" value="HABP4_PAIRBP1-bd"/>
</dbReference>
<dbReference type="GO" id="GO:0005634">
    <property type="term" value="C:nucleus"/>
    <property type="evidence" value="ECO:0007669"/>
    <property type="project" value="TreeGrafter"/>
</dbReference>
<evidence type="ECO:0000259" key="2">
    <source>
        <dbReference type="Pfam" id="PF04774"/>
    </source>
</evidence>
<dbReference type="AlphaFoldDB" id="A0A0J8BZW7"/>
<dbReference type="Gramene" id="KMT05584">
    <property type="protein sequence ID" value="KMT05584"/>
    <property type="gene ID" value="BVRB_7g168270"/>
</dbReference>
<accession>A0A0J8BZW7</accession>
<feature type="compositionally biased region" description="Basic and acidic residues" evidence="1">
    <location>
        <begin position="88"/>
        <end position="106"/>
    </location>
</feature>
<feature type="region of interest" description="Disordered" evidence="1">
    <location>
        <begin position="463"/>
        <end position="488"/>
    </location>
</feature>
<dbReference type="OrthoDB" id="784393at2759"/>
<feature type="region of interest" description="Disordered" evidence="1">
    <location>
        <begin position="505"/>
        <end position="582"/>
    </location>
</feature>
<dbReference type="PANTHER" id="PTHR12299:SF78">
    <property type="entry name" value="RGG REPEATS NUCLEAR RNA BINDING PROTEIN C"/>
    <property type="match status" value="1"/>
</dbReference>
<feature type="compositionally biased region" description="Gly residues" evidence="1">
    <location>
        <begin position="54"/>
        <end position="67"/>
    </location>
</feature>
<sequence length="582" mass="64711">MTKFVNSFALLDDEEGDDVEVLVDRIVKKVEIPLIHPQNGRETSDFVENENGGRRGGQGSGVNGYGGNDDVQGGHWNGHRRNYSRDSYGSRDGIKDDGHKRGDGRSRGRQQGRGRGYGGDDGTHNVNEADEQNDDGGWQDVSKSHGKGHYANYGSSFGDEQRKSRNGNRGYDGERRGYEDQVQDNDAGSGQRRHRNGNWNHDGERRGYENQAQDNDAANGQRRYRNGSLSSGGERRGYRSQVQDNDAGSELLDGGLVNGDNKFRGEDRTYGNGNQNYSGERRAYGGYRGRGRLEYQKTGSGDQKENGNSDYANDVKSDNVNGSGGDVAVVLEASNDAETEENNTSSEKVNGNIRDAEEETEEQKKEQFEDPKLKKKEEEDMESKLMTLDQYEKLLLEKRQALEFLKTEERKVAIDKELEGMKLIKKKQDLSDDEQKSVKDKLKMKDSLRKTEANRMVIETEVDDSDAKLNSKEEKLKKEGSLEKKEKGRKLAAVEVHDFFKPAFRHRSFGGRGQGLDRHGRGDQGGFNDRANGVGHQTNGDGAVPTPATAPPRRRTRAPLRIPTDKDFPVLSAAPAPVNGSA</sequence>
<dbReference type="EMBL" id="KQ090153">
    <property type="protein sequence ID" value="KMT05584.1"/>
    <property type="molecule type" value="Genomic_DNA"/>
</dbReference>
<feature type="domain" description="Hyaluronan/mRNA-binding protein" evidence="2">
    <location>
        <begin position="336"/>
        <end position="412"/>
    </location>
</feature>
<dbReference type="Pfam" id="PF04774">
    <property type="entry name" value="HABP4_PAI-RBP1"/>
    <property type="match status" value="1"/>
</dbReference>